<organism evidence="2 3">
    <name type="scientific">Tenacibaculum pelagium</name>
    <dbReference type="NCBI Taxonomy" id="2759527"/>
    <lineage>
        <taxon>Bacteria</taxon>
        <taxon>Pseudomonadati</taxon>
        <taxon>Bacteroidota</taxon>
        <taxon>Flavobacteriia</taxon>
        <taxon>Flavobacteriales</taxon>
        <taxon>Flavobacteriaceae</taxon>
        <taxon>Tenacibaculum</taxon>
    </lineage>
</organism>
<sequence>MKKLEIKKNKNIKEKILKRFKLFTYILITLILNSCIEPFNFTNIEVERNLVVKAILTDEVKHHTIELSNTVPIDATELSKEENAIVSVTDNTGNTYNFTDSGQGIYTSSTQFAIAQNTMYTLNIETQDGKSYSSTPETLPQSSQIHDLKAVIKKNKEDIPMITFKTSGNGNDPEGSFYRYEYDETYKIKTPIWKTRRINVLSSVSPFQFELVTKDPNIYGVGFCYPTKQSKNILLTETKTLSSNQISNFTIREIPEDSYFVGIRYSILLKQYTLNKNTYDFYSLLNTFSNPDDIFSQTQVGNIPSNITSNINPTKDKVIGFFEVSSITSKRFFFNREDITSESFITYVDIQETCNEGELKRPEKETSGFSPLLDLLNNNYTFYAEAPYITTPPNAQYILIPKFCGDCSHLGSPIQPSFWVD</sequence>
<evidence type="ECO:0000313" key="2">
    <source>
        <dbReference type="EMBL" id="MBA6155293.1"/>
    </source>
</evidence>
<dbReference type="EMBL" id="JACGLS010000001">
    <property type="protein sequence ID" value="MBA6155293.1"/>
    <property type="molecule type" value="Genomic_DNA"/>
</dbReference>
<keyword evidence="1" id="KW-1133">Transmembrane helix</keyword>
<accession>A0A839AJK6</accession>
<reference evidence="2 3" key="1">
    <citation type="submission" date="2020-07" db="EMBL/GenBank/DDBJ databases">
        <title>Bacterium isolated from marine sediment.</title>
        <authorList>
            <person name="Shang D."/>
            <person name="Du Z.-J."/>
        </authorList>
    </citation>
    <scope>NUCLEOTIDE SEQUENCE [LARGE SCALE GENOMIC DNA]</scope>
    <source>
        <strain evidence="2 3">S7007</strain>
    </source>
</reference>
<feature type="transmembrane region" description="Helical" evidence="1">
    <location>
        <begin position="20"/>
        <end position="39"/>
    </location>
</feature>
<keyword evidence="1" id="KW-0472">Membrane</keyword>
<protein>
    <submittedName>
        <fullName evidence="2">DUF4249 domain-containing protein</fullName>
    </submittedName>
</protein>
<dbReference type="Pfam" id="PF14054">
    <property type="entry name" value="DUF4249"/>
    <property type="match status" value="1"/>
</dbReference>
<dbReference type="RefSeq" id="WP_182123798.1">
    <property type="nucleotide sequence ID" value="NZ_JACGLS010000001.1"/>
</dbReference>
<gene>
    <name evidence="2" type="ORF">H3Z83_01960</name>
</gene>
<name>A0A839AJK6_9FLAO</name>
<comment type="caution">
    <text evidence="2">The sequence shown here is derived from an EMBL/GenBank/DDBJ whole genome shotgun (WGS) entry which is preliminary data.</text>
</comment>
<dbReference type="AlphaFoldDB" id="A0A839AJK6"/>
<dbReference type="Proteomes" id="UP000563906">
    <property type="component" value="Unassembled WGS sequence"/>
</dbReference>
<keyword evidence="1" id="KW-0812">Transmembrane</keyword>
<evidence type="ECO:0000256" key="1">
    <source>
        <dbReference type="SAM" id="Phobius"/>
    </source>
</evidence>
<proteinExistence type="predicted"/>
<dbReference type="InterPro" id="IPR025345">
    <property type="entry name" value="DUF4249"/>
</dbReference>
<keyword evidence="3" id="KW-1185">Reference proteome</keyword>
<evidence type="ECO:0000313" key="3">
    <source>
        <dbReference type="Proteomes" id="UP000563906"/>
    </source>
</evidence>